<dbReference type="InterPro" id="IPR003593">
    <property type="entry name" value="AAA+_ATPase"/>
</dbReference>
<organism evidence="2 3">
    <name type="scientific">Gordonia phage BritBrat</name>
    <dbReference type="NCBI Taxonomy" id="1838064"/>
    <lineage>
        <taxon>Viruses</taxon>
        <taxon>Duplodnaviria</taxon>
        <taxon>Heunggongvirae</taxon>
        <taxon>Uroviricota</taxon>
        <taxon>Caudoviricetes</taxon>
        <taxon>Britbratvirus</taxon>
        <taxon>Britbratvirus britbrat</taxon>
    </lineage>
</organism>
<gene>
    <name evidence="2" type="primary">61</name>
    <name evidence="2" type="ORF">PBI_BRITBRAT_61</name>
</gene>
<dbReference type="GeneID" id="28802901"/>
<evidence type="ECO:0000313" key="2">
    <source>
        <dbReference type="EMBL" id="ANA85264.1"/>
    </source>
</evidence>
<dbReference type="InterPro" id="IPR027417">
    <property type="entry name" value="P-loop_NTPase"/>
</dbReference>
<dbReference type="SUPFAM" id="SSF52540">
    <property type="entry name" value="P-loop containing nucleoside triphosphate hydrolases"/>
    <property type="match status" value="1"/>
</dbReference>
<evidence type="ECO:0000313" key="3">
    <source>
        <dbReference type="Proteomes" id="UP000202279"/>
    </source>
</evidence>
<dbReference type="Pfam" id="PF13479">
    <property type="entry name" value="AAA_24"/>
    <property type="match status" value="1"/>
</dbReference>
<dbReference type="OrthoDB" id="5587at10239"/>
<dbReference type="KEGG" id="vg:28802901"/>
<feature type="domain" description="AAA+ ATPase" evidence="1">
    <location>
        <begin position="13"/>
        <end position="176"/>
    </location>
</feature>
<sequence length="315" mass="34182">MTIEFKPATREASYARIALTGPSGSGKTYTALALGHGLAINKVAVVDTERGSASKYVGLNGWKFDTLQPDSFSPKSLVDILAAASAGEYDCIIIDSLSHYWMGVDGMLEQADRHAVRGNTFAGWKEVRPDERRMIDALVSYPGHVIVTMRSKTEYVIEDNERGKKTPRKVGMKPEQREGIEYEFDLVGDLDFDNTLTVSKSRIHTLAKAIVPMPGEDFAAQIADWLSEGEKVPTVAEYRKRALAATSVDELKALHDEVSSHRLAAAPTTDAEGRTGVLGDLIKHLATELKTAPAPDHAAAQTTLADELGAQEKAS</sequence>
<accession>A0A160DER9</accession>
<keyword evidence="3" id="KW-1185">Reference proteome</keyword>
<name>A0A160DER9_9CAUD</name>
<dbReference type="EMBL" id="KU998233">
    <property type="protein sequence ID" value="ANA85264.1"/>
    <property type="molecule type" value="Genomic_DNA"/>
</dbReference>
<dbReference type="RefSeq" id="YP_009276588.1">
    <property type="nucleotide sequence ID" value="NC_030942.1"/>
</dbReference>
<proteinExistence type="predicted"/>
<dbReference type="Proteomes" id="UP000202279">
    <property type="component" value="Segment"/>
</dbReference>
<dbReference type="Gene3D" id="3.40.50.300">
    <property type="entry name" value="P-loop containing nucleotide triphosphate hydrolases"/>
    <property type="match status" value="1"/>
</dbReference>
<reference evidence="3" key="1">
    <citation type="submission" date="2016-03" db="EMBL/GenBank/DDBJ databases">
        <authorList>
            <person name="Ploux O."/>
        </authorList>
    </citation>
    <scope>NUCLEOTIDE SEQUENCE [LARGE SCALE GENOMIC DNA]</scope>
</reference>
<protein>
    <submittedName>
        <fullName evidence="2">AAA-ATPase</fullName>
    </submittedName>
</protein>
<evidence type="ECO:0000259" key="1">
    <source>
        <dbReference type="SMART" id="SM00382"/>
    </source>
</evidence>
<dbReference type="SMART" id="SM00382">
    <property type="entry name" value="AAA"/>
    <property type="match status" value="1"/>
</dbReference>